<name>F6DV73_DESRL</name>
<dbReference type="InterPro" id="IPR053136">
    <property type="entry name" value="UTP_pyrophosphatase-like"/>
</dbReference>
<dbReference type="STRING" id="696281.Desru_0862"/>
<organism evidence="2 3">
    <name type="scientific">Desulforamulus ruminis (strain ATCC 23193 / DSM 2154 / NCIMB 8452 / DL)</name>
    <name type="common">Desulfotomaculum ruminis</name>
    <dbReference type="NCBI Taxonomy" id="696281"/>
    <lineage>
        <taxon>Bacteria</taxon>
        <taxon>Bacillati</taxon>
        <taxon>Bacillota</taxon>
        <taxon>Clostridia</taxon>
        <taxon>Eubacteriales</taxon>
        <taxon>Peptococcaceae</taxon>
        <taxon>Desulforamulus</taxon>
    </lineage>
</organism>
<dbReference type="Gene3D" id="3.30.2010.10">
    <property type="entry name" value="Metalloproteases ('zincins'), catalytic domain"/>
    <property type="match status" value="1"/>
</dbReference>
<dbReference type="AlphaFoldDB" id="F6DV73"/>
<sequence>MLPVGKGGCVKINLNKNTPGPILSGPHSVELGGRKIPYGLRESQKAKNLQIKITEGIGLEVVIPKNYPLSHVEVLLKSKEDWILNKMAEVSGVEQRRKKKAFEDRQLVYFLGQPYRLVVVFQQSPPSVELMGDRIIVMLPQHYGHKVRDLLELWFRTKAKEILSQRLDILKRKMNVEYNQFFIKDQKTRWGSCSGQGNLNFNYRLVMAPLAVVDYLVAHELAHLIEMNHSKKFWDLVQSVCPEYKKYRQWLKEHGWRLEL</sequence>
<keyword evidence="3" id="KW-1185">Reference proteome</keyword>
<dbReference type="PANTHER" id="PTHR30399">
    <property type="entry name" value="UNCHARACTERIZED PROTEIN YGJP"/>
    <property type="match status" value="1"/>
</dbReference>
<dbReference type="KEGG" id="dru:Desru_0862"/>
<gene>
    <name evidence="2" type="ordered locus">Desru_0862</name>
</gene>
<reference evidence="3" key="1">
    <citation type="submission" date="2011-05" db="EMBL/GenBank/DDBJ databases">
        <title>Complete sequence of Desulfotomaculum ruminis DSM 2154.</title>
        <authorList>
            <person name="Lucas S."/>
            <person name="Copeland A."/>
            <person name="Lapidus A."/>
            <person name="Cheng J.-F."/>
            <person name="Goodwin L."/>
            <person name="Pitluck S."/>
            <person name="Lu M."/>
            <person name="Detter J.C."/>
            <person name="Han C."/>
            <person name="Tapia R."/>
            <person name="Land M."/>
            <person name="Hauser L."/>
            <person name="Kyrpides N."/>
            <person name="Ivanova N."/>
            <person name="Mikhailova N."/>
            <person name="Pagani I."/>
            <person name="Stams A.J.M."/>
            <person name="Plugge C.M."/>
            <person name="Muyzer G."/>
            <person name="Kuever J."/>
            <person name="Parshina S.N."/>
            <person name="Ivanova A.E."/>
            <person name="Nazina T.N."/>
            <person name="Brambilla E."/>
            <person name="Spring S."/>
            <person name="Klenk H.-P."/>
            <person name="Woyke T."/>
        </authorList>
    </citation>
    <scope>NUCLEOTIDE SEQUENCE [LARGE SCALE GENOMIC DNA]</scope>
    <source>
        <strain evidence="3">ATCC 23193 / DSM 2154 / NCIB 8452 / DL</strain>
    </source>
</reference>
<dbReference type="CDD" id="cd07344">
    <property type="entry name" value="M48_yhfN_like"/>
    <property type="match status" value="1"/>
</dbReference>
<dbReference type="EMBL" id="CP002780">
    <property type="protein sequence ID" value="AEG59139.1"/>
    <property type="molecule type" value="Genomic_DNA"/>
</dbReference>
<dbReference type="Proteomes" id="UP000009234">
    <property type="component" value="Chromosome"/>
</dbReference>
<evidence type="ECO:0000259" key="1">
    <source>
        <dbReference type="Pfam" id="PF01863"/>
    </source>
</evidence>
<dbReference type="Pfam" id="PF01863">
    <property type="entry name" value="YgjP-like"/>
    <property type="match status" value="1"/>
</dbReference>
<dbReference type="HOGENOM" id="CLU_065947_2_2_9"/>
<protein>
    <recommendedName>
        <fullName evidence="1">YgjP-like metallopeptidase domain-containing protein</fullName>
    </recommendedName>
</protein>
<evidence type="ECO:0000313" key="3">
    <source>
        <dbReference type="Proteomes" id="UP000009234"/>
    </source>
</evidence>
<dbReference type="InterPro" id="IPR002725">
    <property type="entry name" value="YgjP-like_metallopeptidase"/>
</dbReference>
<evidence type="ECO:0000313" key="2">
    <source>
        <dbReference type="EMBL" id="AEG59139.1"/>
    </source>
</evidence>
<dbReference type="PANTHER" id="PTHR30399:SF1">
    <property type="entry name" value="UTP PYROPHOSPHATASE"/>
    <property type="match status" value="1"/>
</dbReference>
<dbReference type="eggNOG" id="COG1451">
    <property type="taxonomic scope" value="Bacteria"/>
</dbReference>
<accession>F6DV73</accession>
<reference evidence="2 3" key="2">
    <citation type="journal article" date="2012" name="Stand. Genomic Sci.">
        <title>Complete genome sequence of the sulfate-reducing firmicute Desulfotomaculum ruminis type strain (DL(T)).</title>
        <authorList>
            <person name="Spring S."/>
            <person name="Visser M."/>
            <person name="Lu M."/>
            <person name="Copeland A."/>
            <person name="Lapidus A."/>
            <person name="Lucas S."/>
            <person name="Cheng J.F."/>
            <person name="Han C."/>
            <person name="Tapia R."/>
            <person name="Goodwin L.A."/>
            <person name="Pitluck S."/>
            <person name="Ivanova N."/>
            <person name="Land M."/>
            <person name="Hauser L."/>
            <person name="Larimer F."/>
            <person name="Rohde M."/>
            <person name="Goker M."/>
            <person name="Detter J.C."/>
            <person name="Kyrpides N.C."/>
            <person name="Woyke T."/>
            <person name="Schaap P.J."/>
            <person name="Plugge C.M."/>
            <person name="Muyzer G."/>
            <person name="Kuever J."/>
            <person name="Pereira I.A."/>
            <person name="Parshina S.N."/>
            <person name="Bernier-Latmani R."/>
            <person name="Stams A.J."/>
            <person name="Klenk H.P."/>
        </authorList>
    </citation>
    <scope>NUCLEOTIDE SEQUENCE [LARGE SCALE GENOMIC DNA]</scope>
    <source>
        <strain evidence="3">ATCC 23193 / DSM 2154 / NCIB 8452 / DL</strain>
    </source>
</reference>
<feature type="domain" description="YgjP-like metallopeptidase" evidence="1">
    <location>
        <begin position="47"/>
        <end position="254"/>
    </location>
</feature>
<proteinExistence type="predicted"/>